<feature type="transmembrane region" description="Helical" evidence="8">
    <location>
        <begin position="47"/>
        <end position="68"/>
    </location>
</feature>
<name>A0ABR0DKY5_9LAMI</name>
<evidence type="ECO:0000259" key="9">
    <source>
        <dbReference type="Pfam" id="PF01529"/>
    </source>
</evidence>
<evidence type="ECO:0000256" key="6">
    <source>
        <dbReference type="ARBA" id="ARBA00023136"/>
    </source>
</evidence>
<dbReference type="EMBL" id="JAYDYQ010001087">
    <property type="protein sequence ID" value="KAK4489888.1"/>
    <property type="molecule type" value="Genomic_DNA"/>
</dbReference>
<dbReference type="Pfam" id="PF01529">
    <property type="entry name" value="DHHC"/>
    <property type="match status" value="1"/>
</dbReference>
<organism evidence="10 11">
    <name type="scientific">Penstemon davidsonii</name>
    <dbReference type="NCBI Taxonomy" id="160366"/>
    <lineage>
        <taxon>Eukaryota</taxon>
        <taxon>Viridiplantae</taxon>
        <taxon>Streptophyta</taxon>
        <taxon>Embryophyta</taxon>
        <taxon>Tracheophyta</taxon>
        <taxon>Spermatophyta</taxon>
        <taxon>Magnoliopsida</taxon>
        <taxon>eudicotyledons</taxon>
        <taxon>Gunneridae</taxon>
        <taxon>Pentapetalae</taxon>
        <taxon>asterids</taxon>
        <taxon>lamiids</taxon>
        <taxon>Lamiales</taxon>
        <taxon>Plantaginaceae</taxon>
        <taxon>Cheloneae</taxon>
        <taxon>Penstemon</taxon>
    </lineage>
</organism>
<keyword evidence="4 8" id="KW-0812">Transmembrane</keyword>
<feature type="domain" description="Palmitoyltransferase DHHC" evidence="9">
    <location>
        <begin position="157"/>
        <end position="270"/>
    </location>
</feature>
<reference evidence="10 11" key="1">
    <citation type="journal article" date="2023" name="bioRxiv">
        <title>Genome report: Whole genome sequence and annotation of Penstemon davidsonii.</title>
        <authorList>
            <person name="Ostevik K.L."/>
            <person name="Alabady M."/>
            <person name="Zhang M."/>
            <person name="Rausher M.D."/>
        </authorList>
    </citation>
    <scope>NUCLEOTIDE SEQUENCE [LARGE SCALE GENOMIC DNA]</scope>
    <source>
        <strain evidence="10">DNT005</strain>
        <tissue evidence="10">Whole leaf</tissue>
    </source>
</reference>
<comment type="domain">
    <text evidence="8">The DHHC domain is required for palmitoyltransferase activity.</text>
</comment>
<accession>A0ABR0DKY5</accession>
<evidence type="ECO:0000256" key="4">
    <source>
        <dbReference type="ARBA" id="ARBA00022692"/>
    </source>
</evidence>
<evidence type="ECO:0000256" key="3">
    <source>
        <dbReference type="ARBA" id="ARBA00022679"/>
    </source>
</evidence>
<dbReference type="PANTHER" id="PTHR22883">
    <property type="entry name" value="ZINC FINGER DHHC DOMAIN CONTAINING PROTEIN"/>
    <property type="match status" value="1"/>
</dbReference>
<keyword evidence="3 8" id="KW-0808">Transferase</keyword>
<comment type="catalytic activity">
    <reaction evidence="8">
        <text>L-cysteinyl-[protein] + hexadecanoyl-CoA = S-hexadecanoyl-L-cysteinyl-[protein] + CoA</text>
        <dbReference type="Rhea" id="RHEA:36683"/>
        <dbReference type="Rhea" id="RHEA-COMP:10131"/>
        <dbReference type="Rhea" id="RHEA-COMP:11032"/>
        <dbReference type="ChEBI" id="CHEBI:29950"/>
        <dbReference type="ChEBI" id="CHEBI:57287"/>
        <dbReference type="ChEBI" id="CHEBI:57379"/>
        <dbReference type="ChEBI" id="CHEBI:74151"/>
        <dbReference type="EC" id="2.3.1.225"/>
    </reaction>
</comment>
<protein>
    <recommendedName>
        <fullName evidence="8">S-acyltransferase</fullName>
        <ecNumber evidence="8">2.3.1.225</ecNumber>
    </recommendedName>
    <alternativeName>
        <fullName evidence="8">Palmitoyltransferase</fullName>
    </alternativeName>
</protein>
<evidence type="ECO:0000256" key="1">
    <source>
        <dbReference type="ARBA" id="ARBA00004127"/>
    </source>
</evidence>
<feature type="transmembrane region" description="Helical" evidence="8">
    <location>
        <begin position="201"/>
        <end position="231"/>
    </location>
</feature>
<dbReference type="PROSITE" id="PS50216">
    <property type="entry name" value="DHHC"/>
    <property type="match status" value="1"/>
</dbReference>
<dbReference type="InterPro" id="IPR039859">
    <property type="entry name" value="PFA4/ZDH16/20/ERF2-like"/>
</dbReference>
<sequence length="279" mass="31122">MNVIYMFTYLESALTFFCPMQVLAIIVFFILSVAFYAFLAPFLGKDIYQYIATGIYSVLALCVSILYVRCTAIDPADSGIFIEADKISACKSPNGTEIPSNLSMTDESSKVESKNGGKYGRQDMGCCSRVGGCLCGFLVKEDCCKVEDHKQEENEEDAFFCTLCKAEVGKFSKHCKSCDKCVDGFDHHCRWVNNCVGRKNYVTFMCLMATSLVWLVLQGALGIAVLVRCFIDRKATENQIIRRLGDGFSRPPFATVVVHHFTFFVTLAHMHLSTSIFST</sequence>
<feature type="transmembrane region" description="Helical" evidence="8">
    <location>
        <begin position="252"/>
        <end position="272"/>
    </location>
</feature>
<dbReference type="InterPro" id="IPR001594">
    <property type="entry name" value="Palmitoyltrfase_DHHC"/>
</dbReference>
<evidence type="ECO:0000313" key="11">
    <source>
        <dbReference type="Proteomes" id="UP001291926"/>
    </source>
</evidence>
<dbReference type="EC" id="2.3.1.225" evidence="8"/>
<comment type="similarity">
    <text evidence="2 8">Belongs to the DHHC palmitoyltransferase family.</text>
</comment>
<keyword evidence="11" id="KW-1185">Reference proteome</keyword>
<feature type="transmembrane region" description="Helical" evidence="8">
    <location>
        <begin position="20"/>
        <end position="40"/>
    </location>
</feature>
<evidence type="ECO:0000256" key="7">
    <source>
        <dbReference type="ARBA" id="ARBA00023315"/>
    </source>
</evidence>
<evidence type="ECO:0000256" key="8">
    <source>
        <dbReference type="RuleBase" id="RU079119"/>
    </source>
</evidence>
<keyword evidence="5 8" id="KW-1133">Transmembrane helix</keyword>
<comment type="caution">
    <text evidence="10">The sequence shown here is derived from an EMBL/GenBank/DDBJ whole genome shotgun (WGS) entry which is preliminary data.</text>
</comment>
<comment type="subcellular location">
    <subcellularLocation>
        <location evidence="1">Endomembrane system</location>
        <topology evidence="1">Multi-pass membrane protein</topology>
    </subcellularLocation>
</comment>
<evidence type="ECO:0000256" key="2">
    <source>
        <dbReference type="ARBA" id="ARBA00008574"/>
    </source>
</evidence>
<evidence type="ECO:0000313" key="10">
    <source>
        <dbReference type="EMBL" id="KAK4489888.1"/>
    </source>
</evidence>
<gene>
    <name evidence="10" type="ORF">RD792_000535</name>
</gene>
<dbReference type="Proteomes" id="UP001291926">
    <property type="component" value="Unassembled WGS sequence"/>
</dbReference>
<proteinExistence type="inferred from homology"/>
<keyword evidence="7 8" id="KW-0012">Acyltransferase</keyword>
<keyword evidence="6 8" id="KW-0472">Membrane</keyword>
<dbReference type="PANTHER" id="PTHR22883:SF316">
    <property type="entry name" value="PROTEIN S-ACYLTRANSFERASE 21"/>
    <property type="match status" value="1"/>
</dbReference>
<evidence type="ECO:0000256" key="5">
    <source>
        <dbReference type="ARBA" id="ARBA00022989"/>
    </source>
</evidence>